<dbReference type="Gene3D" id="3.40.50.720">
    <property type="entry name" value="NAD(P)-binding Rossmann-like Domain"/>
    <property type="match status" value="1"/>
</dbReference>
<reference evidence="3" key="1">
    <citation type="submission" date="2022-11" db="EMBL/GenBank/DDBJ databases">
        <title>Corynebacterium sp. isolated from Penguins.</title>
        <authorList>
            <person name="Sedlar K."/>
            <person name="Svec P."/>
        </authorList>
    </citation>
    <scope>NUCLEOTIDE SEQUENCE</scope>
    <source>
        <strain evidence="3">P7374</strain>
    </source>
</reference>
<dbReference type="NCBIfam" id="NF004110">
    <property type="entry name" value="PRK05599.1"/>
    <property type="match status" value="1"/>
</dbReference>
<gene>
    <name evidence="3" type="ORF">OS129_02855</name>
</gene>
<dbReference type="PANTHER" id="PTHR43669">
    <property type="entry name" value="5-KETO-D-GLUCONATE 5-REDUCTASE"/>
    <property type="match status" value="1"/>
</dbReference>
<evidence type="ECO:0000313" key="3">
    <source>
        <dbReference type="EMBL" id="MCX7467819.1"/>
    </source>
</evidence>
<keyword evidence="2" id="KW-0560">Oxidoreductase</keyword>
<dbReference type="AlphaFoldDB" id="A0A9Q4C6E8"/>
<dbReference type="PRINTS" id="PR00081">
    <property type="entry name" value="GDHRDH"/>
</dbReference>
<dbReference type="InterPro" id="IPR036291">
    <property type="entry name" value="NAD(P)-bd_dom_sf"/>
</dbReference>
<evidence type="ECO:0000256" key="1">
    <source>
        <dbReference type="ARBA" id="ARBA00006484"/>
    </source>
</evidence>
<accession>A0A9Q4C6E8</accession>
<evidence type="ECO:0000313" key="4">
    <source>
        <dbReference type="Proteomes" id="UP001071478"/>
    </source>
</evidence>
<organism evidence="3 4">
    <name type="scientific">Corynebacterium pygosceleis</name>
    <dbReference type="NCBI Taxonomy" id="2800406"/>
    <lineage>
        <taxon>Bacteria</taxon>
        <taxon>Bacillati</taxon>
        <taxon>Actinomycetota</taxon>
        <taxon>Actinomycetes</taxon>
        <taxon>Mycobacteriales</taxon>
        <taxon>Corynebacteriaceae</taxon>
        <taxon>Corynebacterium</taxon>
    </lineage>
</organism>
<comment type="caution">
    <text evidence="3">The sequence shown here is derived from an EMBL/GenBank/DDBJ whole genome shotgun (WGS) entry which is preliminary data.</text>
</comment>
<name>A0A9Q4C6E8_9CORY</name>
<dbReference type="EMBL" id="JAPMKU010000001">
    <property type="protein sequence ID" value="MCX7467819.1"/>
    <property type="molecule type" value="Genomic_DNA"/>
</dbReference>
<evidence type="ECO:0000256" key="2">
    <source>
        <dbReference type="ARBA" id="ARBA00023002"/>
    </source>
</evidence>
<sequence>MSPGSVLLLGGRSDIGGELAARLVSGREAVLAARDTDSLDDVERRLREAGATAVHRIAFDAVDTERHREVVARAMDLAGPPAHVIVAFGVLGDQCRAEHDEAHAVHIATVDYTAQVSVLTVLADLLPRTATMNHPATVVAFSSVAGWRARRANYVYGSTKAGLDAFCQGLADRLHGGPVRLITARPGFVIGRMTEGMDPAPLSVTSAEVADAIVGEIHSQERRGRVRCTTLWIPRRLKALARVMRLVPRPVWRRIPR</sequence>
<dbReference type="SUPFAM" id="SSF51735">
    <property type="entry name" value="NAD(P)-binding Rossmann-fold domains"/>
    <property type="match status" value="1"/>
</dbReference>
<protein>
    <submittedName>
        <fullName evidence="3">SDR family oxidoreductase</fullName>
    </submittedName>
</protein>
<dbReference type="PROSITE" id="PS00061">
    <property type="entry name" value="ADH_SHORT"/>
    <property type="match status" value="1"/>
</dbReference>
<dbReference type="InterPro" id="IPR002347">
    <property type="entry name" value="SDR_fam"/>
</dbReference>
<dbReference type="Proteomes" id="UP001071478">
    <property type="component" value="Unassembled WGS sequence"/>
</dbReference>
<dbReference type="GO" id="GO:0016491">
    <property type="term" value="F:oxidoreductase activity"/>
    <property type="evidence" value="ECO:0007669"/>
    <property type="project" value="UniProtKB-KW"/>
</dbReference>
<dbReference type="RefSeq" id="WP_200254860.1">
    <property type="nucleotide sequence ID" value="NZ_JAENIQ020000002.1"/>
</dbReference>
<dbReference type="PANTHER" id="PTHR43669:SF6">
    <property type="entry name" value="DECAPRENYLPHOSPHORYL-2-KETO-BETA-D-ERYTHRO-PENTOSE REDUCTASE"/>
    <property type="match status" value="1"/>
</dbReference>
<proteinExistence type="inferred from homology"/>
<dbReference type="InterPro" id="IPR020904">
    <property type="entry name" value="Sc_DH/Rdtase_CS"/>
</dbReference>
<dbReference type="Pfam" id="PF00106">
    <property type="entry name" value="adh_short"/>
    <property type="match status" value="1"/>
</dbReference>
<comment type="similarity">
    <text evidence="1">Belongs to the short-chain dehydrogenases/reductases (SDR) family.</text>
</comment>